<name>A0ACB8XBF0_9TELE</name>
<dbReference type="EMBL" id="CM041531">
    <property type="protein sequence ID" value="KAI3377652.1"/>
    <property type="molecule type" value="Genomic_DNA"/>
</dbReference>
<protein>
    <submittedName>
        <fullName evidence="1">Uncharacterized protein</fullName>
    </submittedName>
</protein>
<comment type="caution">
    <text evidence="1">The sequence shown here is derived from an EMBL/GenBank/DDBJ whole genome shotgun (WGS) entry which is preliminary data.</text>
</comment>
<sequence length="2528" mass="280519">SRDMKLNPQQAPLYGRCVITVQLADEEQAADDEGVDYFLLFAGSTQRHLTTTLRSSHDTLQALCPAHDCCEVVLVTLCSVTRGVSEDPEPCLVRVAPLAEHRFSFVQDLAFDMAQFLVSTAGRADGLDGALLLDECQIPLQECERLDESLALALHHLVLPPGWSLLGNKLTNSTDLSPQETLLHFSARRGLFQVTHFWLQQPRAKEALRLANRQGHTPSAIAALRGHECLLELLTKAETDTEKEKETETVQLVSTDARIVCHLPRLNTHTLTLSIHPGRDPPTLQTSVEQLLHLIRHLHAKGVSVLELQFDSLHTASECCDGAETEITCLERLQQSATESECLDTATGGSGVGNCSVESKGSVDCGHGETGSEGPQSKAEGESLTVGILPPAGCGKQAEETDRGEAVIWEGQEATKGKERSEQETEDCTATRREEETNLESTDLVTPSGDTKASVMGQTPSSQDSEVSDTSDSEMKEYCQEGEHVGKEEMKLSQELCDRVAFDEEMADSEGLTEPVSTPGDLPNPLLIDCGDVIEEPESAVPRLLIEGLHEGEPPPDINSLEQNQETAGRDYAAEQQWGLAPETCCHSEICTGAASGKELDGEDAVEISGCSMERTSSPMDEPDNTADSQTAGNTMKDSRTDPSSELLSDTMAISSNRHADLDSGMTHGLSSDDDGSFRSVGSSTTEIFHPTQDNASMEDQDLLQNKILELSSTESRKEEPSDSKPSESNEHSLIVDAGLPLEPGTFSTLTGTDCSHTGTEPESQLSPSLQTMEALNLEGIGEKLAPELSKEDLSFGPALSESGDAPTVKVDESETGEANESELKTMLEDSASEVTNRVLFELSPSIPEGSEAIGPVEGDHWSTECRCAAASSEKQSKHDNLELTADERSPDEESRQSENQTKVASSQSVTPLPDSDDVDTLEVAPPAPNAEAFSEPNVENDMSETPRTLDAVDGASESHNNAIQEVEVFMSEETVIGAGEEENGPPEETDFSTCFERIVPKHIKDIIPAGLDQYQFAYRENRSTEDAVSIALHTALTHLQLPNTYVRMLFVDFISAFNTVIPDKLILKLHNLGLPSSLCHWFRDFLSQQASGDVRICGTTHPLHCDCSAIHSTNTIVKFADDTTVVGLISDNDETHYREEIQHLTQWCSNNNLVLNTSKTKEVIVDYRRSRRTEHAPLLIHGEAVERVNNIKFLGIHITSDLTWSMNTAHLCLPVSLQIHRDREASFHQPYNTQHSGSSQSSVSPSFPSRTSSATSCPSTAHRDSGSDIESFLNAEAGYDSVFRKLSSPEGSQGLECSWSPEEGIQTGTAITAGLDSGGVAGGSTGEAEEEAKDRVTEVPRRSCLLRNSIRSLSPLRRHSWGPGKNNGEDAEMNQRSYSLEGLSGGQEELRGPTAQGPRILEPSRMPRHDSDDRGSLVSLTEEQEELGEHGRLHDLKSRRYRPLRNSCPPMTLPLTKSVSMLAISQRDIDGMRSFSSASGSLAYSISEEEPGPLRSDTEGKSTKVSRTFSYLKNKMYKKTREKDREKKEKDKEGKEKDKKVVNGHLFTPVSAGQVAQCFQCNKAFSSKEAFHCTHCNASVHKGCRDSLPVCAKVKMKLPKQQFAVPDSSSFPTVTMRNKSGGTRERPWSAILSPDDHSSLMIPSSRRHTSIMTFHGNNLSKSLSISNIAGPVFDEMPIKGLRYLSQSTDSLNRTNQVTESMESLTDEGTEMMDGQLMGEFEAEAKELEADSWSLGVEPQYLHQLDKELVKRQDVFYELMQTEMHHIRTLRIMSEVYNKGLQKEVQLEQQTVEKLFPALDELLELHTQHLLRLLERKRESQLEGGSLEGGFIINRIGDILVSQFSGSNGESMKRIYGRFCSRHTEAVNFYKDLMTKDKRFKAFIRKKMSSSIVRRLGIPECILLVTQRITKYPVLIQRMLQHTKESDDDFDDLTEAVRLVKEVIAAVDSKVNEHEKRRRLKEFHSRMDSKSIMMMKSGQIFAREDLLRRKLIHDGVLQLKNSQGRLKDVHALLLSDVFVFLQEKDQKYVFAMLDQRSTVISLQKLIVREVANEERGLFLITAGIEKPEMMEVLASSKDERNTWMQLIQEAMQSMEKDEDEGIPSENEDDKRQLETKAKEMRDLLRQKDTEIMSLLEEKMRLFRGMWEGLSPNEEVCRQAEPFFRSACSQELPRGASVMKDALQEVETLQALVNGSLGGAMASVQEGGGAGPVCLPRRAETFGGFDSHQMHSSGDRDESEDAAGDLRRTESDSVLKKGGNANLLLLLKRNSEAVVVQQDSFIEDQRQALSERSSSCTSLSRPSSRPSSLIEQEKQRSLEKQRQELASLQRQQAAHAEEKRRREKEWELREQQLSEREVLVNVQEEEVLKQHKELENEKQELLSKKEEYQKDLERLRDAQRKLERDREAVQRHLEKMDELRLAERTPSTTSDEFPFPSSSQSLELDPLELSPSSSSSLPRLQPQRSKPKGKGLNPFTSSSTQPNLKGSEAHNQISKSLLQLAKNKSKEGKEKKKKKCKGGSMQTGNRNSG</sequence>
<keyword evidence="2" id="KW-1185">Reference proteome</keyword>
<dbReference type="Proteomes" id="UP000831701">
    <property type="component" value="Chromosome 1"/>
</dbReference>
<accession>A0ACB8XBF0</accession>
<feature type="non-terminal residue" evidence="1">
    <location>
        <position position="1"/>
    </location>
</feature>
<evidence type="ECO:0000313" key="2">
    <source>
        <dbReference type="Proteomes" id="UP000831701"/>
    </source>
</evidence>
<evidence type="ECO:0000313" key="1">
    <source>
        <dbReference type="EMBL" id="KAI3377652.1"/>
    </source>
</evidence>
<gene>
    <name evidence="1" type="ORF">L3Q82_008812</name>
</gene>
<reference evidence="1" key="1">
    <citation type="submission" date="2022-04" db="EMBL/GenBank/DDBJ databases">
        <title>Jade perch genome.</title>
        <authorList>
            <person name="Chao B."/>
        </authorList>
    </citation>
    <scope>NUCLEOTIDE SEQUENCE</scope>
    <source>
        <strain evidence="1">CB-2022</strain>
    </source>
</reference>
<proteinExistence type="predicted"/>
<organism evidence="1 2">
    <name type="scientific">Scortum barcoo</name>
    <name type="common">barcoo grunter</name>
    <dbReference type="NCBI Taxonomy" id="214431"/>
    <lineage>
        <taxon>Eukaryota</taxon>
        <taxon>Metazoa</taxon>
        <taxon>Chordata</taxon>
        <taxon>Craniata</taxon>
        <taxon>Vertebrata</taxon>
        <taxon>Euteleostomi</taxon>
        <taxon>Actinopterygii</taxon>
        <taxon>Neopterygii</taxon>
        <taxon>Teleostei</taxon>
        <taxon>Neoteleostei</taxon>
        <taxon>Acanthomorphata</taxon>
        <taxon>Eupercaria</taxon>
        <taxon>Centrarchiformes</taxon>
        <taxon>Terapontoidei</taxon>
        <taxon>Terapontidae</taxon>
        <taxon>Scortum</taxon>
    </lineage>
</organism>